<evidence type="ECO:0000256" key="1">
    <source>
        <dbReference type="SAM" id="SignalP"/>
    </source>
</evidence>
<gene>
    <name evidence="2" type="ORF">LNAOJCKE_5618</name>
</gene>
<evidence type="ECO:0008006" key="4">
    <source>
        <dbReference type="Google" id="ProtNLM"/>
    </source>
</evidence>
<dbReference type="EMBL" id="BPRC01000060">
    <property type="protein sequence ID" value="GJE68380.1"/>
    <property type="molecule type" value="Genomic_DNA"/>
</dbReference>
<feature type="signal peptide" evidence="1">
    <location>
        <begin position="1"/>
        <end position="25"/>
    </location>
</feature>
<organism evidence="2 3">
    <name type="scientific">Methylorubrum aminovorans</name>
    <dbReference type="NCBI Taxonomy" id="269069"/>
    <lineage>
        <taxon>Bacteria</taxon>
        <taxon>Pseudomonadati</taxon>
        <taxon>Pseudomonadota</taxon>
        <taxon>Alphaproteobacteria</taxon>
        <taxon>Hyphomicrobiales</taxon>
        <taxon>Methylobacteriaceae</taxon>
        <taxon>Methylorubrum</taxon>
    </lineage>
</organism>
<comment type="caution">
    <text evidence="2">The sequence shown here is derived from an EMBL/GenBank/DDBJ whole genome shotgun (WGS) entry which is preliminary data.</text>
</comment>
<proteinExistence type="predicted"/>
<reference evidence="2" key="2">
    <citation type="submission" date="2021-08" db="EMBL/GenBank/DDBJ databases">
        <authorList>
            <person name="Tani A."/>
            <person name="Ola A."/>
            <person name="Ogura Y."/>
            <person name="Katsura K."/>
            <person name="Hayashi T."/>
        </authorList>
    </citation>
    <scope>NUCLEOTIDE SEQUENCE</scope>
    <source>
        <strain evidence="2">NBRC 15686</strain>
    </source>
</reference>
<feature type="chain" id="PRO_5046691372" description="Cysteine rich repeat-containing protein" evidence="1">
    <location>
        <begin position="26"/>
        <end position="87"/>
    </location>
</feature>
<name>A0ABQ4UM70_9HYPH</name>
<reference evidence="2" key="1">
    <citation type="journal article" date="2021" name="Front. Microbiol.">
        <title>Comprehensive Comparative Genomics and Phenotyping of Methylobacterium Species.</title>
        <authorList>
            <person name="Alessa O."/>
            <person name="Ogura Y."/>
            <person name="Fujitani Y."/>
            <person name="Takami H."/>
            <person name="Hayashi T."/>
            <person name="Sahin N."/>
            <person name="Tani A."/>
        </authorList>
    </citation>
    <scope>NUCLEOTIDE SEQUENCE</scope>
    <source>
        <strain evidence="2">NBRC 15686</strain>
    </source>
</reference>
<dbReference type="Proteomes" id="UP001055039">
    <property type="component" value="Unassembled WGS sequence"/>
</dbReference>
<keyword evidence="1" id="KW-0732">Signal</keyword>
<protein>
    <recommendedName>
        <fullName evidence="4">Cysteine rich repeat-containing protein</fullName>
    </recommendedName>
</protein>
<dbReference type="RefSeq" id="WP_108941267.1">
    <property type="nucleotide sequence ID" value="NZ_BAAADH010000011.1"/>
</dbReference>
<keyword evidence="3" id="KW-1185">Reference proteome</keyword>
<accession>A0ABQ4UM70</accession>
<evidence type="ECO:0000313" key="2">
    <source>
        <dbReference type="EMBL" id="GJE68380.1"/>
    </source>
</evidence>
<sequence>MMRIGTRAVLALIAFSATGTASVRAGEEEQAALCRDDVMRLCLTSIPDRGRIVSCMKAQRTSLSPGCRAAFDEGMASSAGRRSASLR</sequence>
<evidence type="ECO:0000313" key="3">
    <source>
        <dbReference type="Proteomes" id="UP001055039"/>
    </source>
</evidence>